<dbReference type="InterPro" id="IPR011008">
    <property type="entry name" value="Dimeric_a/b-barrel"/>
</dbReference>
<comment type="caution">
    <text evidence="3">The sequence shown here is derived from an EMBL/GenBank/DDBJ whole genome shotgun (WGS) entry which is preliminary data.</text>
</comment>
<keyword evidence="1" id="KW-1133">Transmembrane helix</keyword>
<dbReference type="InterPro" id="IPR012577">
    <property type="entry name" value="NIPSNAP"/>
</dbReference>
<evidence type="ECO:0000313" key="4">
    <source>
        <dbReference type="Proteomes" id="UP001556692"/>
    </source>
</evidence>
<dbReference type="Pfam" id="PF07978">
    <property type="entry name" value="NIPSNAP"/>
    <property type="match status" value="1"/>
</dbReference>
<evidence type="ECO:0000259" key="2">
    <source>
        <dbReference type="Pfam" id="PF07978"/>
    </source>
</evidence>
<feature type="transmembrane region" description="Helical" evidence="1">
    <location>
        <begin position="44"/>
        <end position="62"/>
    </location>
</feature>
<organism evidence="3 4">
    <name type="scientific">Aquibium pacificus</name>
    <dbReference type="NCBI Taxonomy" id="3153579"/>
    <lineage>
        <taxon>Bacteria</taxon>
        <taxon>Pseudomonadati</taxon>
        <taxon>Pseudomonadota</taxon>
        <taxon>Alphaproteobacteria</taxon>
        <taxon>Hyphomicrobiales</taxon>
        <taxon>Phyllobacteriaceae</taxon>
        <taxon>Aquibium</taxon>
    </lineage>
</organism>
<feature type="domain" description="NIPSNAP" evidence="2">
    <location>
        <begin position="8"/>
        <end position="101"/>
    </location>
</feature>
<evidence type="ECO:0000313" key="3">
    <source>
        <dbReference type="EMBL" id="MEX0404072.1"/>
    </source>
</evidence>
<name>A0ABV3SBG8_9HYPH</name>
<evidence type="ECO:0000256" key="1">
    <source>
        <dbReference type="SAM" id="Phobius"/>
    </source>
</evidence>
<dbReference type="Proteomes" id="UP001556692">
    <property type="component" value="Unassembled WGS sequence"/>
</dbReference>
<reference evidence="3 4" key="1">
    <citation type="submission" date="2024-05" db="EMBL/GenBank/DDBJ databases">
        <authorList>
            <person name="Jiang F."/>
        </authorList>
    </citation>
    <scope>NUCLEOTIDE SEQUENCE [LARGE SCALE GENOMIC DNA]</scope>
    <source>
        <strain evidence="3 4">LZ166</strain>
    </source>
</reference>
<keyword evidence="1" id="KW-0812">Transmembrane</keyword>
<dbReference type="Gene3D" id="3.30.70.100">
    <property type="match status" value="1"/>
</dbReference>
<dbReference type="SUPFAM" id="SSF54909">
    <property type="entry name" value="Dimeric alpha+beta barrel"/>
    <property type="match status" value="1"/>
</dbReference>
<proteinExistence type="predicted"/>
<protein>
    <submittedName>
        <fullName evidence="3">NIPSNAP family protein</fullName>
    </submittedName>
</protein>
<keyword evidence="1" id="KW-0472">Membrane</keyword>
<dbReference type="EMBL" id="JBDPGJ010000001">
    <property type="protein sequence ID" value="MEX0404072.1"/>
    <property type="molecule type" value="Genomic_DNA"/>
</dbReference>
<keyword evidence="4" id="KW-1185">Reference proteome</keyword>
<accession>A0ABV3SBG8</accession>
<gene>
    <name evidence="3" type="ORF">ABGN05_00175</name>
</gene>
<dbReference type="RefSeq" id="WP_367951979.1">
    <property type="nucleotide sequence ID" value="NZ_JBDPGJ010000001.1"/>
</dbReference>
<sequence>MMRDELFYELRIYETVQSRLAGLARQMGEDVPPLFRRHGFDVPLMHFAGVGGPFAPIYGYLLRWTNLDARMRAWGAFYSDPEWIAKMTANYAGEQRVERAHIALMRASPLWAGYRSADGVAAGDLVEGVYELRRHDLSGQDRAKGEAMVGAQLDAMQAAGGQVLGVFETLIGAPVQRLVSVTAWPDVGTLAAYGAAIEPPGPSHDAFLLRPTPYGRARADFSPHPHPDV</sequence>